<proteinExistence type="predicted"/>
<organism evidence="2 3">
    <name type="scientific">Penicillium concentricum</name>
    <dbReference type="NCBI Taxonomy" id="293559"/>
    <lineage>
        <taxon>Eukaryota</taxon>
        <taxon>Fungi</taxon>
        <taxon>Dikarya</taxon>
        <taxon>Ascomycota</taxon>
        <taxon>Pezizomycotina</taxon>
        <taxon>Eurotiomycetes</taxon>
        <taxon>Eurotiomycetidae</taxon>
        <taxon>Eurotiales</taxon>
        <taxon>Aspergillaceae</taxon>
        <taxon>Penicillium</taxon>
    </lineage>
</organism>
<feature type="region of interest" description="Disordered" evidence="1">
    <location>
        <begin position="78"/>
        <end position="135"/>
    </location>
</feature>
<dbReference type="EMBL" id="JAPZBT010000002">
    <property type="protein sequence ID" value="KAJ5373110.1"/>
    <property type="molecule type" value="Genomic_DNA"/>
</dbReference>
<comment type="caution">
    <text evidence="2">The sequence shown here is derived from an EMBL/GenBank/DDBJ whole genome shotgun (WGS) entry which is preliminary data.</text>
</comment>
<sequence>MNWPLAVSDNPSLFNERYQETEYLDEPSGSPFSYSQYSFLAANPNILHPTQGQAGVSNAKYTSQYSIAEGTVGTSQPMAYTAPMLGQPPPLSPQPAHSMQSTPQCMPNHDTQARSQRSRAYPIPHKADRFLSERR</sequence>
<dbReference type="OrthoDB" id="4343829at2759"/>
<gene>
    <name evidence="2" type="ORF">N7517_005116</name>
</gene>
<keyword evidence="3" id="KW-1185">Reference proteome</keyword>
<reference evidence="2" key="2">
    <citation type="journal article" date="2023" name="IMA Fungus">
        <title>Comparative genomic study of the Penicillium genus elucidates a diverse pangenome and 15 lateral gene transfer events.</title>
        <authorList>
            <person name="Petersen C."/>
            <person name="Sorensen T."/>
            <person name="Nielsen M.R."/>
            <person name="Sondergaard T.E."/>
            <person name="Sorensen J.L."/>
            <person name="Fitzpatrick D.A."/>
            <person name="Frisvad J.C."/>
            <person name="Nielsen K.L."/>
        </authorList>
    </citation>
    <scope>NUCLEOTIDE SEQUENCE</scope>
    <source>
        <strain evidence="2">IBT 3081</strain>
    </source>
</reference>
<protein>
    <submittedName>
        <fullName evidence="2">Uncharacterized protein</fullName>
    </submittedName>
</protein>
<dbReference type="Proteomes" id="UP001147752">
    <property type="component" value="Unassembled WGS sequence"/>
</dbReference>
<evidence type="ECO:0000313" key="3">
    <source>
        <dbReference type="Proteomes" id="UP001147752"/>
    </source>
</evidence>
<name>A0A9W9S837_9EURO</name>
<dbReference type="GeneID" id="81462029"/>
<feature type="compositionally biased region" description="Polar residues" evidence="1">
    <location>
        <begin position="95"/>
        <end position="115"/>
    </location>
</feature>
<dbReference type="AlphaFoldDB" id="A0A9W9S837"/>
<accession>A0A9W9S837</accession>
<dbReference type="RefSeq" id="XP_056579096.1">
    <property type="nucleotide sequence ID" value="XM_056722846.1"/>
</dbReference>
<evidence type="ECO:0000313" key="2">
    <source>
        <dbReference type="EMBL" id="KAJ5373110.1"/>
    </source>
</evidence>
<feature type="compositionally biased region" description="Basic and acidic residues" evidence="1">
    <location>
        <begin position="125"/>
        <end position="135"/>
    </location>
</feature>
<reference evidence="2" key="1">
    <citation type="submission" date="2022-12" db="EMBL/GenBank/DDBJ databases">
        <authorList>
            <person name="Petersen C."/>
        </authorList>
    </citation>
    <scope>NUCLEOTIDE SEQUENCE</scope>
    <source>
        <strain evidence="2">IBT 3081</strain>
    </source>
</reference>
<evidence type="ECO:0000256" key="1">
    <source>
        <dbReference type="SAM" id="MobiDB-lite"/>
    </source>
</evidence>